<gene>
    <name evidence="7" type="ORF">CLAFUR5_08809</name>
</gene>
<dbReference type="GO" id="GO:0004497">
    <property type="term" value="F:monooxygenase activity"/>
    <property type="evidence" value="ECO:0007669"/>
    <property type="project" value="UniProtKB-KW"/>
</dbReference>
<dbReference type="GO" id="GO:0071949">
    <property type="term" value="F:FAD binding"/>
    <property type="evidence" value="ECO:0007669"/>
    <property type="project" value="InterPro"/>
</dbReference>
<dbReference type="Pfam" id="PF01494">
    <property type="entry name" value="FAD_binding_3"/>
    <property type="match status" value="1"/>
</dbReference>
<proteinExistence type="predicted"/>
<dbReference type="AlphaFoldDB" id="A0A9Q8PG33"/>
<dbReference type="InterPro" id="IPR036188">
    <property type="entry name" value="FAD/NAD-bd_sf"/>
</dbReference>
<dbReference type="GeneID" id="71988687"/>
<comment type="cofactor">
    <cofactor evidence="1">
        <name>FAD</name>
        <dbReference type="ChEBI" id="CHEBI:57692"/>
    </cofactor>
</comment>
<dbReference type="EMBL" id="CP090171">
    <property type="protein sequence ID" value="UJO21843.1"/>
    <property type="molecule type" value="Genomic_DNA"/>
</dbReference>
<organism evidence="7 8">
    <name type="scientific">Passalora fulva</name>
    <name type="common">Tomato leaf mold</name>
    <name type="synonym">Cladosporium fulvum</name>
    <dbReference type="NCBI Taxonomy" id="5499"/>
    <lineage>
        <taxon>Eukaryota</taxon>
        <taxon>Fungi</taxon>
        <taxon>Dikarya</taxon>
        <taxon>Ascomycota</taxon>
        <taxon>Pezizomycotina</taxon>
        <taxon>Dothideomycetes</taxon>
        <taxon>Dothideomycetidae</taxon>
        <taxon>Mycosphaerellales</taxon>
        <taxon>Mycosphaerellaceae</taxon>
        <taxon>Fulvia</taxon>
    </lineage>
</organism>
<evidence type="ECO:0000256" key="3">
    <source>
        <dbReference type="ARBA" id="ARBA00022827"/>
    </source>
</evidence>
<dbReference type="PANTHER" id="PTHR47178">
    <property type="entry name" value="MONOOXYGENASE, FAD-BINDING"/>
    <property type="match status" value="1"/>
</dbReference>
<reference evidence="7" key="1">
    <citation type="submission" date="2021-12" db="EMBL/GenBank/DDBJ databases">
        <authorList>
            <person name="Zaccaron A."/>
            <person name="Stergiopoulos I."/>
        </authorList>
    </citation>
    <scope>NUCLEOTIDE SEQUENCE</scope>
    <source>
        <strain evidence="7">Race5_Kim</strain>
    </source>
</reference>
<protein>
    <submittedName>
        <fullName evidence="7">FAD-dependent monooxygenase cctM</fullName>
    </submittedName>
</protein>
<keyword evidence="3" id="KW-0274">FAD</keyword>
<dbReference type="RefSeq" id="XP_047766209.1">
    <property type="nucleotide sequence ID" value="XM_047907957.1"/>
</dbReference>
<keyword evidence="8" id="KW-1185">Reference proteome</keyword>
<evidence type="ECO:0000259" key="6">
    <source>
        <dbReference type="Pfam" id="PF01494"/>
    </source>
</evidence>
<dbReference type="PRINTS" id="PR00420">
    <property type="entry name" value="RNGMNOXGNASE"/>
</dbReference>
<evidence type="ECO:0000256" key="4">
    <source>
        <dbReference type="ARBA" id="ARBA00023002"/>
    </source>
</evidence>
<accession>A0A9Q8PG33</accession>
<evidence type="ECO:0000313" key="8">
    <source>
        <dbReference type="Proteomes" id="UP000756132"/>
    </source>
</evidence>
<evidence type="ECO:0000256" key="2">
    <source>
        <dbReference type="ARBA" id="ARBA00022630"/>
    </source>
</evidence>
<dbReference type="SUPFAM" id="SSF51905">
    <property type="entry name" value="FAD/NAD(P)-binding domain"/>
    <property type="match status" value="1"/>
</dbReference>
<dbReference type="Proteomes" id="UP000756132">
    <property type="component" value="Chromosome 9"/>
</dbReference>
<dbReference type="PANTHER" id="PTHR47178:SF3">
    <property type="entry name" value="FAD-BINDING DOMAIN-CONTAINING PROTEIN"/>
    <property type="match status" value="1"/>
</dbReference>
<sequence length="298" mass="33512">MTQVDPHIPQIKENQSVPMFEGSSGKLIKVLESSKCYRLRRDKLRELLSRGLDVRYGKELAKIELTGGYRTVAARFTDGSQNTGRLLIGCDGAHSLVRSNLVGGLSAQLKPLGFATAMCYSKHTAEHAKWLRSPPFHPINQFAVHPDGKAAWLSVHDAENKDDPSSWTFFHYISYPTPPDHDKWNTAKLLQHQKELAKSFCEPWRSIYQWMPDDATEVWNTSLQDWDPSLPEHGWDSQHGRVTLAGDAAHPMTFQRGQGANNALQDALELCRAAETCWQSVDFTKGGGIEPLLCMSRR</sequence>
<keyword evidence="2" id="KW-0285">Flavoprotein</keyword>
<feature type="domain" description="FAD-binding" evidence="6">
    <location>
        <begin position="238"/>
        <end position="272"/>
    </location>
</feature>
<evidence type="ECO:0000313" key="7">
    <source>
        <dbReference type="EMBL" id="UJO21843.1"/>
    </source>
</evidence>
<reference evidence="7" key="2">
    <citation type="journal article" date="2022" name="Microb. Genom.">
        <title>A chromosome-scale genome assembly of the tomato pathogen Cladosporium fulvum reveals a compartmentalized genome architecture and the presence of a dispensable chromosome.</title>
        <authorList>
            <person name="Zaccaron A.Z."/>
            <person name="Chen L.H."/>
            <person name="Samaras A."/>
            <person name="Stergiopoulos I."/>
        </authorList>
    </citation>
    <scope>NUCLEOTIDE SEQUENCE</scope>
    <source>
        <strain evidence="7">Race5_Kim</strain>
    </source>
</reference>
<evidence type="ECO:0000256" key="1">
    <source>
        <dbReference type="ARBA" id="ARBA00001974"/>
    </source>
</evidence>
<keyword evidence="5 7" id="KW-0503">Monooxygenase</keyword>
<dbReference type="OrthoDB" id="47494at2759"/>
<keyword evidence="4" id="KW-0560">Oxidoreductase</keyword>
<evidence type="ECO:0000256" key="5">
    <source>
        <dbReference type="ARBA" id="ARBA00023033"/>
    </source>
</evidence>
<dbReference type="KEGG" id="ffu:CLAFUR5_08809"/>
<dbReference type="InterPro" id="IPR002938">
    <property type="entry name" value="FAD-bd"/>
</dbReference>
<dbReference type="Gene3D" id="3.50.50.60">
    <property type="entry name" value="FAD/NAD(P)-binding domain"/>
    <property type="match status" value="1"/>
</dbReference>
<name>A0A9Q8PG33_PASFU</name>